<sequence length="319" mass="32935">MRTAIDDWQQGRADLAVYDAAVAAARSAFARLVSAPEDDVAIAAQTSALVGLVAAALPDGAEVLVVDGDFSSVVFPFLAHADRGVRVRHVALDELAGAIRPSTDVVAFSLVQSRDGRVADVDAVTSAARAAGALTLCDITQAGWLPVDAGQFDVTVCSAYKWLAAPRGTAFATVRPAVLDRLRPLAAGWYAGEDVWTSVYGPHMRLATSARRLDVSPAWLCWVGAAPALELFAAVAPAAVRDHAVGLADDLRLGCGLPPGGSAIVSLPDPDGVVAQRLGDAGCVVAARGGGVRLAFHVWNDHDDVVRALSVLAPGLVPA</sequence>
<keyword evidence="2" id="KW-0808">Transferase</keyword>
<dbReference type="PANTHER" id="PTHR43586">
    <property type="entry name" value="CYSTEINE DESULFURASE"/>
    <property type="match status" value="1"/>
</dbReference>
<dbReference type="InterPro" id="IPR000192">
    <property type="entry name" value="Aminotrans_V_dom"/>
</dbReference>
<keyword evidence="2" id="KW-0032">Aminotransferase</keyword>
<proteinExistence type="predicted"/>
<protein>
    <submittedName>
        <fullName evidence="2">Aminotransferase class V-fold PLP-dependent enzyme</fullName>
    </submittedName>
</protein>
<gene>
    <name evidence="2" type="ORF">D1825_10690</name>
</gene>
<dbReference type="InterPro" id="IPR015422">
    <property type="entry name" value="PyrdxlP-dep_Trfase_small"/>
</dbReference>
<dbReference type="InterPro" id="IPR015421">
    <property type="entry name" value="PyrdxlP-dep_Trfase_major"/>
</dbReference>
<accession>A0A413RKX4</accession>
<dbReference type="EMBL" id="QWKP01000198">
    <property type="protein sequence ID" value="RHA40124.1"/>
    <property type="molecule type" value="Genomic_DNA"/>
</dbReference>
<dbReference type="InterPro" id="IPR015424">
    <property type="entry name" value="PyrdxlP-dep_Trfase"/>
</dbReference>
<feature type="domain" description="Aminotransferase class V" evidence="1">
    <location>
        <begin position="20"/>
        <end position="249"/>
    </location>
</feature>
<dbReference type="OrthoDB" id="250246at2"/>
<dbReference type="Pfam" id="PF00266">
    <property type="entry name" value="Aminotran_5"/>
    <property type="match status" value="1"/>
</dbReference>
<evidence type="ECO:0000313" key="3">
    <source>
        <dbReference type="Proteomes" id="UP000283374"/>
    </source>
</evidence>
<evidence type="ECO:0000313" key="2">
    <source>
        <dbReference type="EMBL" id="RHA40124.1"/>
    </source>
</evidence>
<dbReference type="Proteomes" id="UP000283374">
    <property type="component" value="Unassembled WGS sequence"/>
</dbReference>
<dbReference type="Gene3D" id="3.90.1150.10">
    <property type="entry name" value="Aspartate Aminotransferase, domain 1"/>
    <property type="match status" value="1"/>
</dbReference>
<name>A0A413RKX4_9CELL</name>
<organism evidence="2 3">
    <name type="scientific">Cellulomonas rhizosphaerae</name>
    <dbReference type="NCBI Taxonomy" id="2293719"/>
    <lineage>
        <taxon>Bacteria</taxon>
        <taxon>Bacillati</taxon>
        <taxon>Actinomycetota</taxon>
        <taxon>Actinomycetes</taxon>
        <taxon>Micrococcales</taxon>
        <taxon>Cellulomonadaceae</taxon>
        <taxon>Cellulomonas</taxon>
    </lineage>
</organism>
<dbReference type="Gene3D" id="3.40.640.10">
    <property type="entry name" value="Type I PLP-dependent aspartate aminotransferase-like (Major domain)"/>
    <property type="match status" value="1"/>
</dbReference>
<dbReference type="PANTHER" id="PTHR43586:SF21">
    <property type="entry name" value="PYRIDOXAL PHOSPHATE (PLP)-DEPENDENT ASPARTATE AMINOTRANSFERASE SUPERFAMILY"/>
    <property type="match status" value="1"/>
</dbReference>
<dbReference type="AlphaFoldDB" id="A0A413RKX4"/>
<dbReference type="SUPFAM" id="SSF53383">
    <property type="entry name" value="PLP-dependent transferases"/>
    <property type="match status" value="1"/>
</dbReference>
<reference evidence="2 3" key="1">
    <citation type="submission" date="2018-08" db="EMBL/GenBank/DDBJ databases">
        <title>Cellulomonas rhizosphaerae sp. nov., a novel actinomycete isolated from soil.</title>
        <authorList>
            <person name="Tian Y."/>
        </authorList>
    </citation>
    <scope>NUCLEOTIDE SEQUENCE [LARGE SCALE GENOMIC DNA]</scope>
    <source>
        <strain evidence="2 3">NEAU-TCZ24</strain>
    </source>
</reference>
<comment type="caution">
    <text evidence="2">The sequence shown here is derived from an EMBL/GenBank/DDBJ whole genome shotgun (WGS) entry which is preliminary data.</text>
</comment>
<evidence type="ECO:0000259" key="1">
    <source>
        <dbReference type="Pfam" id="PF00266"/>
    </source>
</evidence>
<keyword evidence="3" id="KW-1185">Reference proteome</keyword>
<dbReference type="GO" id="GO:0008483">
    <property type="term" value="F:transaminase activity"/>
    <property type="evidence" value="ECO:0007669"/>
    <property type="project" value="UniProtKB-KW"/>
</dbReference>